<evidence type="ECO:0000256" key="8">
    <source>
        <dbReference type="SAM" id="Coils"/>
    </source>
</evidence>
<sequence>MFVLKWRHKEQIRLLQGENTALAAENASLRAELEQLHQALAAQRGDEQGTEQINALMAYQDEHLKTGLMDIQGNLVISVDEAKQTLSTIDGVSGDFSGVATEIVQISGFLGSLASTAQDSNQVVQQLSAHASKINAVLTLIRTIAEQTNLLALNAAIEAARAGEAGRGFAVVASEIRSLADKTQSAILETREVIQNMLANVASVESTSLRLVEGVQEINGNVLRFEERLSALQTHVDASFNDVRDMNSRVFMSLAKLDHVIWKVNTYLSISKRAPAFSFVDHHNCRLGKWYEQGEGKAFFAHSRSYRELEAPHAKVHDGTRCIFDLIEQTPLDYTALMEAVNEMEKNSDRVFASLDRILSDAASSRTQPASGIK</sequence>
<keyword evidence="10" id="KW-0675">Receptor</keyword>
<evidence type="ECO:0000259" key="9">
    <source>
        <dbReference type="PROSITE" id="PS50111"/>
    </source>
</evidence>
<dbReference type="InterPro" id="IPR004089">
    <property type="entry name" value="MCPsignal_dom"/>
</dbReference>
<evidence type="ECO:0000256" key="6">
    <source>
        <dbReference type="ARBA" id="ARBA00029447"/>
    </source>
</evidence>
<dbReference type="SUPFAM" id="SSF58104">
    <property type="entry name" value="Methyl-accepting chemotaxis protein (MCP) signaling domain"/>
    <property type="match status" value="1"/>
</dbReference>
<protein>
    <submittedName>
        <fullName evidence="10">Chemoreceptor zinc-binding protein</fullName>
    </submittedName>
</protein>
<keyword evidence="4" id="KW-0472">Membrane</keyword>
<proteinExistence type="inferred from homology"/>
<evidence type="ECO:0000256" key="5">
    <source>
        <dbReference type="ARBA" id="ARBA00023224"/>
    </source>
</evidence>
<evidence type="ECO:0000256" key="4">
    <source>
        <dbReference type="ARBA" id="ARBA00023136"/>
    </source>
</evidence>
<keyword evidence="2" id="KW-0812">Transmembrane</keyword>
<dbReference type="GO" id="GO:0007165">
    <property type="term" value="P:signal transduction"/>
    <property type="evidence" value="ECO:0007669"/>
    <property type="project" value="UniProtKB-KW"/>
</dbReference>
<evidence type="ECO:0000256" key="7">
    <source>
        <dbReference type="PROSITE-ProRule" id="PRU00284"/>
    </source>
</evidence>
<dbReference type="Gene3D" id="6.10.250.3200">
    <property type="match status" value="1"/>
</dbReference>
<dbReference type="AlphaFoldDB" id="A0A4R3N7Q8"/>
<dbReference type="InterPro" id="IPR025991">
    <property type="entry name" value="Chemoreceptor_zinc-bind_dom"/>
</dbReference>
<dbReference type="OrthoDB" id="9808588at2"/>
<keyword evidence="3" id="KW-1133">Transmembrane helix</keyword>
<organism evidence="10 11">
    <name type="scientific">Thiobaca trueperi</name>
    <dbReference type="NCBI Taxonomy" id="127458"/>
    <lineage>
        <taxon>Bacteria</taxon>
        <taxon>Pseudomonadati</taxon>
        <taxon>Pseudomonadota</taxon>
        <taxon>Gammaproteobacteria</taxon>
        <taxon>Chromatiales</taxon>
        <taxon>Chromatiaceae</taxon>
        <taxon>Thiobaca</taxon>
    </lineage>
</organism>
<name>A0A4R3N7Q8_9GAMM</name>
<dbReference type="PRINTS" id="PR00260">
    <property type="entry name" value="CHEMTRNSDUCR"/>
</dbReference>
<dbReference type="GO" id="GO:0006935">
    <property type="term" value="P:chemotaxis"/>
    <property type="evidence" value="ECO:0007669"/>
    <property type="project" value="InterPro"/>
</dbReference>
<keyword evidence="5 7" id="KW-0807">Transducer</keyword>
<feature type="coiled-coil region" evidence="8">
    <location>
        <begin position="12"/>
        <end position="46"/>
    </location>
</feature>
<dbReference type="GO" id="GO:0016020">
    <property type="term" value="C:membrane"/>
    <property type="evidence" value="ECO:0007669"/>
    <property type="project" value="UniProtKB-SubCell"/>
</dbReference>
<comment type="subcellular location">
    <subcellularLocation>
        <location evidence="1">Membrane</location>
        <topology evidence="1">Multi-pass membrane protein</topology>
    </subcellularLocation>
</comment>
<keyword evidence="11" id="KW-1185">Reference proteome</keyword>
<evidence type="ECO:0000313" key="11">
    <source>
        <dbReference type="Proteomes" id="UP000295717"/>
    </source>
</evidence>
<dbReference type="InterPro" id="IPR004090">
    <property type="entry name" value="Chemotax_Me-accpt_rcpt"/>
</dbReference>
<dbReference type="Pfam" id="PF00015">
    <property type="entry name" value="MCPsignal"/>
    <property type="match status" value="1"/>
</dbReference>
<evidence type="ECO:0000256" key="2">
    <source>
        <dbReference type="ARBA" id="ARBA00022692"/>
    </source>
</evidence>
<dbReference type="SMART" id="SM00283">
    <property type="entry name" value="MA"/>
    <property type="match status" value="1"/>
</dbReference>
<dbReference type="Gene3D" id="1.20.120.30">
    <property type="entry name" value="Aspartate receptor, ligand-binding domain"/>
    <property type="match status" value="1"/>
</dbReference>
<gene>
    <name evidence="10" type="ORF">EDC35_101497</name>
</gene>
<dbReference type="Pfam" id="PF13682">
    <property type="entry name" value="CZB"/>
    <property type="match status" value="1"/>
</dbReference>
<evidence type="ECO:0000256" key="1">
    <source>
        <dbReference type="ARBA" id="ARBA00004141"/>
    </source>
</evidence>
<comment type="similarity">
    <text evidence="6">Belongs to the methyl-accepting chemotaxis (MCP) protein family.</text>
</comment>
<dbReference type="PROSITE" id="PS50111">
    <property type="entry name" value="CHEMOTAXIS_TRANSDUC_2"/>
    <property type="match status" value="1"/>
</dbReference>
<dbReference type="Proteomes" id="UP000295717">
    <property type="component" value="Unassembled WGS sequence"/>
</dbReference>
<keyword evidence="8" id="KW-0175">Coiled coil</keyword>
<comment type="caution">
    <text evidence="10">The sequence shown here is derived from an EMBL/GenBank/DDBJ whole genome shotgun (WGS) entry which is preliminary data.</text>
</comment>
<evidence type="ECO:0000256" key="3">
    <source>
        <dbReference type="ARBA" id="ARBA00022989"/>
    </source>
</evidence>
<feature type="domain" description="Methyl-accepting transducer" evidence="9">
    <location>
        <begin position="74"/>
        <end position="248"/>
    </location>
</feature>
<dbReference type="EMBL" id="SMAO01000001">
    <property type="protein sequence ID" value="TCT24176.1"/>
    <property type="molecule type" value="Genomic_DNA"/>
</dbReference>
<evidence type="ECO:0000313" key="10">
    <source>
        <dbReference type="EMBL" id="TCT24176.1"/>
    </source>
</evidence>
<reference evidence="10 11" key="1">
    <citation type="submission" date="2019-03" db="EMBL/GenBank/DDBJ databases">
        <title>Genomic Encyclopedia of Type Strains, Phase IV (KMG-IV): sequencing the most valuable type-strain genomes for metagenomic binning, comparative biology and taxonomic classification.</title>
        <authorList>
            <person name="Goeker M."/>
        </authorList>
    </citation>
    <scope>NUCLEOTIDE SEQUENCE [LARGE SCALE GENOMIC DNA]</scope>
    <source>
        <strain evidence="10 11">DSM 13587</strain>
    </source>
</reference>
<dbReference type="PANTHER" id="PTHR32089">
    <property type="entry name" value="METHYL-ACCEPTING CHEMOTAXIS PROTEIN MCPB"/>
    <property type="match status" value="1"/>
</dbReference>
<dbReference type="GO" id="GO:0004888">
    <property type="term" value="F:transmembrane signaling receptor activity"/>
    <property type="evidence" value="ECO:0007669"/>
    <property type="project" value="InterPro"/>
</dbReference>
<dbReference type="PANTHER" id="PTHR32089:SF119">
    <property type="entry name" value="METHYL-ACCEPTING CHEMOTAXIS PROTEIN CTPL"/>
    <property type="match status" value="1"/>
</dbReference>
<accession>A0A4R3N7Q8</accession>